<evidence type="ECO:0000259" key="1">
    <source>
        <dbReference type="PROSITE" id="PS51819"/>
    </source>
</evidence>
<dbReference type="PANTHER" id="PTHR35006:SF1">
    <property type="entry name" value="BLL2941 PROTEIN"/>
    <property type="match status" value="1"/>
</dbReference>
<protein>
    <submittedName>
        <fullName evidence="2">VOC family protein</fullName>
    </submittedName>
</protein>
<dbReference type="SUPFAM" id="SSF54593">
    <property type="entry name" value="Glyoxalase/Bleomycin resistance protein/Dihydroxybiphenyl dioxygenase"/>
    <property type="match status" value="1"/>
</dbReference>
<dbReference type="InterPro" id="IPR004360">
    <property type="entry name" value="Glyas_Fos-R_dOase_dom"/>
</dbReference>
<dbReference type="RefSeq" id="WP_142905221.1">
    <property type="nucleotide sequence ID" value="NZ_ML660095.1"/>
</dbReference>
<dbReference type="InterPro" id="IPR029068">
    <property type="entry name" value="Glyas_Bleomycin-R_OHBP_Dase"/>
</dbReference>
<dbReference type="OrthoDB" id="9800438at2"/>
<proteinExistence type="predicted"/>
<dbReference type="PANTHER" id="PTHR35006">
    <property type="entry name" value="GLYOXALASE FAMILY PROTEIN (AFU_ORTHOLOGUE AFUA_5G14830)"/>
    <property type="match status" value="1"/>
</dbReference>
<evidence type="ECO:0000313" key="3">
    <source>
        <dbReference type="Proteomes" id="UP000319732"/>
    </source>
</evidence>
<dbReference type="CDD" id="cd07262">
    <property type="entry name" value="VOC_like"/>
    <property type="match status" value="1"/>
</dbReference>
<dbReference type="EMBL" id="VHSG01000015">
    <property type="protein sequence ID" value="TQV76012.1"/>
    <property type="molecule type" value="Genomic_DNA"/>
</dbReference>
<gene>
    <name evidence="2" type="ORF">FKG94_15490</name>
</gene>
<keyword evidence="3" id="KW-1185">Reference proteome</keyword>
<dbReference type="PROSITE" id="PS51819">
    <property type="entry name" value="VOC"/>
    <property type="match status" value="1"/>
</dbReference>
<dbReference type="AlphaFoldDB" id="A0A545TFK5"/>
<dbReference type="InterPro" id="IPR037523">
    <property type="entry name" value="VOC_core"/>
</dbReference>
<dbReference type="Pfam" id="PF00903">
    <property type="entry name" value="Glyoxalase"/>
    <property type="match status" value="1"/>
</dbReference>
<comment type="caution">
    <text evidence="2">The sequence shown here is derived from an EMBL/GenBank/DDBJ whole genome shotgun (WGS) entry which is preliminary data.</text>
</comment>
<reference evidence="2 3" key="1">
    <citation type="submission" date="2019-06" db="EMBL/GenBank/DDBJ databases">
        <title>Whole genome sequence for Cellvibrionaceae sp. R142.</title>
        <authorList>
            <person name="Wang G."/>
        </authorList>
    </citation>
    <scope>NUCLEOTIDE SEQUENCE [LARGE SCALE GENOMIC DNA]</scope>
    <source>
        <strain evidence="2 3">R142</strain>
    </source>
</reference>
<feature type="domain" description="VOC" evidence="1">
    <location>
        <begin position="1"/>
        <end position="123"/>
    </location>
</feature>
<accession>A0A545TFK5</accession>
<dbReference type="Gene3D" id="3.10.180.10">
    <property type="entry name" value="2,3-Dihydroxybiphenyl 1,2-Dioxygenase, domain 1"/>
    <property type="match status" value="1"/>
</dbReference>
<organism evidence="2 3">
    <name type="scientific">Exilibacterium tricleocarpae</name>
    <dbReference type="NCBI Taxonomy" id="2591008"/>
    <lineage>
        <taxon>Bacteria</taxon>
        <taxon>Pseudomonadati</taxon>
        <taxon>Pseudomonadota</taxon>
        <taxon>Gammaproteobacteria</taxon>
        <taxon>Cellvibrionales</taxon>
        <taxon>Cellvibrionaceae</taxon>
        <taxon>Exilibacterium</taxon>
    </lineage>
</organism>
<evidence type="ECO:0000313" key="2">
    <source>
        <dbReference type="EMBL" id="TQV76012.1"/>
    </source>
</evidence>
<name>A0A545TFK5_9GAMM</name>
<dbReference type="Proteomes" id="UP000319732">
    <property type="component" value="Unassembled WGS sequence"/>
</dbReference>
<sequence>MIGYVTLGTNDIARAAAFYDSLLAELGAKRLMESASFIAWSTGPGQPGFSITTPFNGEAASVGNGVMIALAADSPQKVDAVYRKAIELGAADEGPAGPRGEVSGFYAGYFRDLDGNKLNVFCMVESGT</sequence>